<protein>
    <submittedName>
        <fullName evidence="1">Uncharacterized protein</fullName>
    </submittedName>
</protein>
<evidence type="ECO:0000313" key="2">
    <source>
        <dbReference type="Proteomes" id="UP000612585"/>
    </source>
</evidence>
<gene>
    <name evidence="1" type="ORF">Vau01_120320</name>
</gene>
<accession>A0A8J3ZIN3</accession>
<dbReference type="AlphaFoldDB" id="A0A8J3ZIN3"/>
<sequence>MIDLDAVAAALAGDPRCAGAVVERGTRTLEFSSRSSDGLVEYDSVGGLRATSREPEVLLITHPSTSTEFLVFLRTGTQRASLFHELGTLDGDTYLALYAAEPAGLHAPGHDDSGRTRSDGQSAGVWAMLATARPNEVVDRLAAVFGQRAVAPDRPATLDRERADLARWAAPDEPAAGWLTAEPGAVDVVARLDPVRLRHLFPRDAKNRLEARAQVLLAALDEGRDRTRRRFVLARGPRRVGGGDVTVRIEAVVAANVAHRFDLMPWCWRADAGALTDPATWGYDGADADAVALLSAGDVPGGLAAAGLDLDEGVARLVQGLPVGVIADDPDWPVVARERLCRLAPWLLRGPGVAYARGPGGRGTHPMRLFSLPNGRGPRRAAVLLVPLRRPRLVLQWAKTNAVLPQNLWQRPPVPGVW</sequence>
<organism evidence="1 2">
    <name type="scientific">Virgisporangium aurantiacum</name>
    <dbReference type="NCBI Taxonomy" id="175570"/>
    <lineage>
        <taxon>Bacteria</taxon>
        <taxon>Bacillati</taxon>
        <taxon>Actinomycetota</taxon>
        <taxon>Actinomycetes</taxon>
        <taxon>Micromonosporales</taxon>
        <taxon>Micromonosporaceae</taxon>
        <taxon>Virgisporangium</taxon>
    </lineage>
</organism>
<dbReference type="RefSeq" id="WP_204013347.1">
    <property type="nucleotide sequence ID" value="NZ_BOPG01000119.1"/>
</dbReference>
<dbReference type="Proteomes" id="UP000612585">
    <property type="component" value="Unassembled WGS sequence"/>
</dbReference>
<keyword evidence="2" id="KW-1185">Reference proteome</keyword>
<reference evidence="1" key="1">
    <citation type="submission" date="2021-01" db="EMBL/GenBank/DDBJ databases">
        <title>Whole genome shotgun sequence of Virgisporangium aurantiacum NBRC 16421.</title>
        <authorList>
            <person name="Komaki H."/>
            <person name="Tamura T."/>
        </authorList>
    </citation>
    <scope>NUCLEOTIDE SEQUENCE</scope>
    <source>
        <strain evidence="1">NBRC 16421</strain>
    </source>
</reference>
<dbReference type="EMBL" id="BOPG01000119">
    <property type="protein sequence ID" value="GIJ64516.1"/>
    <property type="molecule type" value="Genomic_DNA"/>
</dbReference>
<name>A0A8J3ZIN3_9ACTN</name>
<evidence type="ECO:0000313" key="1">
    <source>
        <dbReference type="EMBL" id="GIJ64516.1"/>
    </source>
</evidence>
<proteinExistence type="predicted"/>
<comment type="caution">
    <text evidence="1">The sequence shown here is derived from an EMBL/GenBank/DDBJ whole genome shotgun (WGS) entry which is preliminary data.</text>
</comment>